<evidence type="ECO:0000313" key="7">
    <source>
        <dbReference type="EMBL" id="CAF1065861.1"/>
    </source>
</evidence>
<dbReference type="PANTHER" id="PTHR15407">
    <property type="entry name" value="FUKUTIN-RELATED"/>
    <property type="match status" value="1"/>
</dbReference>
<protein>
    <recommendedName>
        <fullName evidence="6">LicD/FKTN/FKRP nucleotidyltransferase domain-containing protein</fullName>
    </recommendedName>
</protein>
<evidence type="ECO:0000256" key="5">
    <source>
        <dbReference type="SAM" id="Phobius"/>
    </source>
</evidence>
<keyword evidence="3 5" id="KW-1133">Transmembrane helix</keyword>
<dbReference type="EMBL" id="CAJNOI010000104">
    <property type="protein sequence ID" value="CAF1065861.1"/>
    <property type="molecule type" value="Genomic_DNA"/>
</dbReference>
<evidence type="ECO:0000256" key="4">
    <source>
        <dbReference type="ARBA" id="ARBA00023136"/>
    </source>
</evidence>
<dbReference type="EMBL" id="CAJNOM010000350">
    <property type="protein sequence ID" value="CAF1382625.1"/>
    <property type="molecule type" value="Genomic_DNA"/>
</dbReference>
<evidence type="ECO:0000313" key="9">
    <source>
        <dbReference type="Proteomes" id="UP000663832"/>
    </source>
</evidence>
<keyword evidence="9" id="KW-1185">Reference proteome</keyword>
<dbReference type="Proteomes" id="UP000663832">
    <property type="component" value="Unassembled WGS sequence"/>
</dbReference>
<feature type="transmembrane region" description="Helical" evidence="5">
    <location>
        <begin position="51"/>
        <end position="72"/>
    </location>
</feature>
<dbReference type="InterPro" id="IPR007074">
    <property type="entry name" value="LicD/FKTN/FKRP_NTP_transf"/>
</dbReference>
<name>A0A814LJ27_9BILA</name>
<keyword evidence="2 5" id="KW-0812">Transmembrane</keyword>
<proteinExistence type="predicted"/>
<dbReference type="Proteomes" id="UP000663877">
    <property type="component" value="Unassembled WGS sequence"/>
</dbReference>
<feature type="domain" description="LicD/FKTN/FKRP nucleotidyltransferase" evidence="6">
    <location>
        <begin position="239"/>
        <end position="272"/>
    </location>
</feature>
<feature type="transmembrane region" description="Helical" evidence="5">
    <location>
        <begin position="9"/>
        <end position="31"/>
    </location>
</feature>
<evidence type="ECO:0000313" key="8">
    <source>
        <dbReference type="EMBL" id="CAF1382625.1"/>
    </source>
</evidence>
<keyword evidence="4 5" id="KW-0472">Membrane</keyword>
<evidence type="ECO:0000259" key="6">
    <source>
        <dbReference type="Pfam" id="PF04991"/>
    </source>
</evidence>
<dbReference type="AlphaFoldDB" id="A0A814LJ27"/>
<reference evidence="7" key="1">
    <citation type="submission" date="2021-02" db="EMBL/GenBank/DDBJ databases">
        <authorList>
            <person name="Nowell W R."/>
        </authorList>
    </citation>
    <scope>NUCLEOTIDE SEQUENCE</scope>
</reference>
<comment type="subcellular location">
    <subcellularLocation>
        <location evidence="1">Membrane</location>
        <topology evidence="1">Single-pass membrane protein</topology>
    </subcellularLocation>
</comment>
<evidence type="ECO:0000256" key="2">
    <source>
        <dbReference type="ARBA" id="ARBA00022692"/>
    </source>
</evidence>
<dbReference type="PANTHER" id="PTHR15407:SF28">
    <property type="entry name" value="RIBITOL-5-PHOSPHATE TRANSFERASE FKTN"/>
    <property type="match status" value="1"/>
</dbReference>
<evidence type="ECO:0000256" key="3">
    <source>
        <dbReference type="ARBA" id="ARBA00022989"/>
    </source>
</evidence>
<organism evidence="7 10">
    <name type="scientific">Adineta steineri</name>
    <dbReference type="NCBI Taxonomy" id="433720"/>
    <lineage>
        <taxon>Eukaryota</taxon>
        <taxon>Metazoa</taxon>
        <taxon>Spiralia</taxon>
        <taxon>Gnathifera</taxon>
        <taxon>Rotifera</taxon>
        <taxon>Eurotatoria</taxon>
        <taxon>Bdelloidea</taxon>
        <taxon>Adinetida</taxon>
        <taxon>Adinetidae</taxon>
        <taxon>Adineta</taxon>
    </lineage>
</organism>
<gene>
    <name evidence="7" type="ORF">BJG266_LOCUS19428</name>
    <name evidence="8" type="ORF">QVE165_LOCUS35750</name>
</gene>
<sequence>MGLIHKKLFILFALSIYILLWMLVGFFKRSINSQYYQNHILNSNISLVLEYISKLNINLLLIDPIVLDYLFIRRLSLQKRLITFGISNESIPFLDPLFSIQNFSITLSTNIKKKSIDHIFIEYNQQIIHLAILHKQNSYFLIHKNTAQLPIDIKLSYGDTLRILEPFESVLIENKFSFPRNVSHFLWLYNTSEFIECNQNLANHMENKYSLYQNKSQLNLTILPMRTIVNALNNLEKHHWLAGGTLLGWYRHCGLIPYTQDMDFGLFAEEYDDSIRNYFLGNPTIYLWGTLGLVNDSLEFRLFTGSYTFDLFWAYREGNYRWYGYQINRTKYKRKIPLIRRLCSCDLFGYRFSVPCSPINYLNNEYGYEKWKIPLEKNYTWINVKYNSIWNDISWMYAVRLYTREGKVRTDKYAIDWIANQFNYSLKTIPTFLNISSNKSVTFLPVKN</sequence>
<dbReference type="GO" id="GO:0016020">
    <property type="term" value="C:membrane"/>
    <property type="evidence" value="ECO:0007669"/>
    <property type="project" value="UniProtKB-SubCell"/>
</dbReference>
<accession>A0A814LJ27</accession>
<dbReference type="InterPro" id="IPR009644">
    <property type="entry name" value="FKTN/MNN4/W02B3.4-1"/>
</dbReference>
<dbReference type="GO" id="GO:0009100">
    <property type="term" value="P:glycoprotein metabolic process"/>
    <property type="evidence" value="ECO:0007669"/>
    <property type="project" value="UniProtKB-ARBA"/>
</dbReference>
<dbReference type="Pfam" id="PF04991">
    <property type="entry name" value="LicD"/>
    <property type="match status" value="1"/>
</dbReference>
<dbReference type="OrthoDB" id="444255at2759"/>
<evidence type="ECO:0000256" key="1">
    <source>
        <dbReference type="ARBA" id="ARBA00004167"/>
    </source>
</evidence>
<evidence type="ECO:0000313" key="10">
    <source>
        <dbReference type="Proteomes" id="UP000663877"/>
    </source>
</evidence>
<comment type="caution">
    <text evidence="7">The sequence shown here is derived from an EMBL/GenBank/DDBJ whole genome shotgun (WGS) entry which is preliminary data.</text>
</comment>